<evidence type="ECO:0000313" key="4">
    <source>
        <dbReference type="Proteomes" id="UP000198531"/>
    </source>
</evidence>
<evidence type="ECO:0000259" key="2">
    <source>
        <dbReference type="Pfam" id="PF00582"/>
    </source>
</evidence>
<dbReference type="STRING" id="553469.SAMN04487947_0669"/>
<dbReference type="RefSeq" id="WP_089804572.1">
    <property type="nucleotide sequence ID" value="NZ_FOYT01000001.1"/>
</dbReference>
<comment type="similarity">
    <text evidence="1">Belongs to the universal stress protein A family.</text>
</comment>
<dbReference type="PANTHER" id="PTHR46268">
    <property type="entry name" value="STRESS RESPONSE PROTEIN NHAX"/>
    <property type="match status" value="1"/>
</dbReference>
<name>A0A1I6G726_9EURY</name>
<dbReference type="InterPro" id="IPR006015">
    <property type="entry name" value="Universal_stress_UspA"/>
</dbReference>
<dbReference type="PRINTS" id="PR01438">
    <property type="entry name" value="UNVRSLSTRESS"/>
</dbReference>
<accession>A0A1I6G726</accession>
<reference evidence="4" key="1">
    <citation type="submission" date="2016-10" db="EMBL/GenBank/DDBJ databases">
        <authorList>
            <person name="Varghese N."/>
            <person name="Submissions S."/>
        </authorList>
    </citation>
    <scope>NUCLEOTIDE SEQUENCE [LARGE SCALE GENOMIC DNA]</scope>
    <source>
        <strain evidence="4">CGMCC 1.7736</strain>
    </source>
</reference>
<sequence length="143" mass="15037">MYHDILIPTDGSAASTTALEQGVEIASGTGATVHLLHVVDVETEMAASGVGDIADDLTKTLDEEAREALNQAEKMVDEAGVSAERVILEGFPEDAIQEYSDENGIDLIVIGESEDSTLSERLFGSTTEDVVQSATVSVLVARA</sequence>
<dbReference type="OrthoDB" id="105697at2157"/>
<evidence type="ECO:0000313" key="3">
    <source>
        <dbReference type="EMBL" id="SFR37992.1"/>
    </source>
</evidence>
<gene>
    <name evidence="3" type="ORF">SAMN04487947_0669</name>
</gene>
<evidence type="ECO:0000256" key="1">
    <source>
        <dbReference type="ARBA" id="ARBA00008791"/>
    </source>
</evidence>
<dbReference type="InterPro" id="IPR014729">
    <property type="entry name" value="Rossmann-like_a/b/a_fold"/>
</dbReference>
<organism evidence="3 4">
    <name type="scientific">Halogeometricum rufum</name>
    <dbReference type="NCBI Taxonomy" id="553469"/>
    <lineage>
        <taxon>Archaea</taxon>
        <taxon>Methanobacteriati</taxon>
        <taxon>Methanobacteriota</taxon>
        <taxon>Stenosarchaea group</taxon>
        <taxon>Halobacteria</taxon>
        <taxon>Halobacteriales</taxon>
        <taxon>Haloferacaceae</taxon>
        <taxon>Halogeometricum</taxon>
    </lineage>
</organism>
<dbReference type="Gene3D" id="3.40.50.620">
    <property type="entry name" value="HUPs"/>
    <property type="match status" value="1"/>
</dbReference>
<dbReference type="Pfam" id="PF00582">
    <property type="entry name" value="Usp"/>
    <property type="match status" value="1"/>
</dbReference>
<feature type="domain" description="UspA" evidence="2">
    <location>
        <begin position="1"/>
        <end position="142"/>
    </location>
</feature>
<dbReference type="PANTHER" id="PTHR46268:SF6">
    <property type="entry name" value="UNIVERSAL STRESS PROTEIN UP12"/>
    <property type="match status" value="1"/>
</dbReference>
<protein>
    <submittedName>
        <fullName evidence="3">Nucleotide-binding universal stress protein, UspA family</fullName>
    </submittedName>
</protein>
<dbReference type="EMBL" id="FOYT01000001">
    <property type="protein sequence ID" value="SFR37992.1"/>
    <property type="molecule type" value="Genomic_DNA"/>
</dbReference>
<dbReference type="InterPro" id="IPR006016">
    <property type="entry name" value="UspA"/>
</dbReference>
<dbReference type="Proteomes" id="UP000198531">
    <property type="component" value="Unassembled WGS sequence"/>
</dbReference>
<dbReference type="CDD" id="cd00293">
    <property type="entry name" value="USP-like"/>
    <property type="match status" value="1"/>
</dbReference>
<dbReference type="SUPFAM" id="SSF52402">
    <property type="entry name" value="Adenine nucleotide alpha hydrolases-like"/>
    <property type="match status" value="1"/>
</dbReference>
<dbReference type="AlphaFoldDB" id="A0A1I6G726"/>
<proteinExistence type="inferred from homology"/>
<dbReference type="PIRSF" id="PIRSF006276">
    <property type="entry name" value="UspA"/>
    <property type="match status" value="1"/>
</dbReference>
<keyword evidence="4" id="KW-1185">Reference proteome</keyword>